<sequence length="175" mass="19282">MDLVAPDPALFPSFRTSMREWDGAHQDGAGIRDAASLLERDGFETWVAQLLAEEAEPAGPGFVTCTYRWLVEDGEYLGSVALRHELNDFLARFGGHVGYGVRPSARGRGLATQALRGILPFARRRGIDEVLVICDEQNPASRAVIERCGGRFEDAVQDDDGRSLRRYWIGTSLSA</sequence>
<dbReference type="SUPFAM" id="SSF55729">
    <property type="entry name" value="Acyl-CoA N-acyltransferases (Nat)"/>
    <property type="match status" value="1"/>
</dbReference>
<name>A0ABW4PXY8_9MICO</name>
<dbReference type="PANTHER" id="PTHR39173:SF1">
    <property type="entry name" value="ACETYLTRANSFERASE"/>
    <property type="match status" value="1"/>
</dbReference>
<dbReference type="EMBL" id="JBHUFL010000002">
    <property type="protein sequence ID" value="MFD1834301.1"/>
    <property type="molecule type" value="Genomic_DNA"/>
</dbReference>
<accession>A0ABW4PXY8</accession>
<reference evidence="3" key="1">
    <citation type="journal article" date="2019" name="Int. J. Syst. Evol. Microbiol.">
        <title>The Global Catalogue of Microorganisms (GCM) 10K type strain sequencing project: providing services to taxonomists for standard genome sequencing and annotation.</title>
        <authorList>
            <consortium name="The Broad Institute Genomics Platform"/>
            <consortium name="The Broad Institute Genome Sequencing Center for Infectious Disease"/>
            <person name="Wu L."/>
            <person name="Ma J."/>
        </authorList>
    </citation>
    <scope>NUCLEOTIDE SEQUENCE [LARGE SCALE GENOMIC DNA]</scope>
    <source>
        <strain evidence="3">JCM 11650</strain>
    </source>
</reference>
<keyword evidence="3" id="KW-1185">Reference proteome</keyword>
<dbReference type="Proteomes" id="UP001597280">
    <property type="component" value="Unassembled WGS sequence"/>
</dbReference>
<dbReference type="PANTHER" id="PTHR39173">
    <property type="entry name" value="ACETYLTRANSFERASE"/>
    <property type="match status" value="1"/>
</dbReference>
<organism evidence="2 3">
    <name type="scientific">Brachybacterium rhamnosum</name>
    <dbReference type="NCBI Taxonomy" id="173361"/>
    <lineage>
        <taxon>Bacteria</taxon>
        <taxon>Bacillati</taxon>
        <taxon>Actinomycetota</taxon>
        <taxon>Actinomycetes</taxon>
        <taxon>Micrococcales</taxon>
        <taxon>Dermabacteraceae</taxon>
        <taxon>Brachybacterium</taxon>
    </lineage>
</organism>
<gene>
    <name evidence="2" type="ORF">ACFSDA_04345</name>
</gene>
<evidence type="ECO:0000313" key="3">
    <source>
        <dbReference type="Proteomes" id="UP001597280"/>
    </source>
</evidence>
<dbReference type="InterPro" id="IPR000182">
    <property type="entry name" value="GNAT_dom"/>
</dbReference>
<evidence type="ECO:0000313" key="2">
    <source>
        <dbReference type="EMBL" id="MFD1834301.1"/>
    </source>
</evidence>
<dbReference type="InterPro" id="IPR016181">
    <property type="entry name" value="Acyl_CoA_acyltransferase"/>
</dbReference>
<dbReference type="PROSITE" id="PS51186">
    <property type="entry name" value="GNAT"/>
    <property type="match status" value="1"/>
</dbReference>
<protein>
    <submittedName>
        <fullName evidence="2">GNAT family N-acetyltransferase</fullName>
    </submittedName>
</protein>
<dbReference type="RefSeq" id="WP_343903665.1">
    <property type="nucleotide sequence ID" value="NZ_BAAAIS010000002.1"/>
</dbReference>
<dbReference type="CDD" id="cd04301">
    <property type="entry name" value="NAT_SF"/>
    <property type="match status" value="1"/>
</dbReference>
<feature type="domain" description="N-acetyltransferase" evidence="1">
    <location>
        <begin position="29"/>
        <end position="174"/>
    </location>
</feature>
<comment type="caution">
    <text evidence="2">The sequence shown here is derived from an EMBL/GenBank/DDBJ whole genome shotgun (WGS) entry which is preliminary data.</text>
</comment>
<dbReference type="Pfam" id="PF13302">
    <property type="entry name" value="Acetyltransf_3"/>
    <property type="match status" value="1"/>
</dbReference>
<evidence type="ECO:0000259" key="1">
    <source>
        <dbReference type="PROSITE" id="PS51186"/>
    </source>
</evidence>
<dbReference type="Gene3D" id="3.40.630.30">
    <property type="match status" value="1"/>
</dbReference>
<proteinExistence type="predicted"/>